<dbReference type="InterPro" id="IPR037383">
    <property type="entry name" value="CCDC87"/>
</dbReference>
<dbReference type="GeneID" id="94830096"/>
<dbReference type="OrthoDB" id="10651005at2759"/>
<evidence type="ECO:0000256" key="1">
    <source>
        <dbReference type="SAM" id="MobiDB-lite"/>
    </source>
</evidence>
<evidence type="ECO:0000313" key="3">
    <source>
        <dbReference type="Proteomes" id="UP000179807"/>
    </source>
</evidence>
<dbReference type="Proteomes" id="UP000179807">
    <property type="component" value="Unassembled WGS sequence"/>
</dbReference>
<feature type="region of interest" description="Disordered" evidence="1">
    <location>
        <begin position="431"/>
        <end position="469"/>
    </location>
</feature>
<keyword evidence="3" id="KW-1185">Reference proteome</keyword>
<dbReference type="VEuPathDB" id="TrichDB:TRFO_10328"/>
<proteinExistence type="predicted"/>
<sequence length="661" mass="76053">MSKSFAFPDDKEIDKFIKYTPNISLNTDDSLRIDYGSEKSLPTEPPIIPETAEESIEHAGEYVIKQNNKGFCVLPETEKDPKTIYKSSLVKYQKMKIELQKKALVEEQKNKILESYQSFWQTSDVVKKTAKELSDLPFIDAYDQNEVEGKFRDNVAAFVRVMKHDGMLDDDNKKSRNQLLEITRIFYLKIREIRHNMIDKYLSMKMLDYDKLSPGLQNEFIQYKPIPKAVESYPITDKKSEDFDRKIFKNILKKSTDLPSAYQMSDFGLTESSMADTSKKLQKTVKNIYTTIRSSIDKSPAPIIPNLNEETKKRPSDDNSLPRRKINVIATPSVNRKRIGLLPKHSSTPSRVSKRIPKPVNPSRLPKLTKRDIYAHYWNDSDPLGNIRQGNPLDVPNSLDAIEAYSKEPILVSNNEKPSLADLAISDPFPIQHSNATNTNQPQDQFSGRLLSSPGHNTNPPNENGERLGIDNVFSTSVLNLRYDDSQFLGNGTHQGNYLFDATSNDLTFLNLTNMEIGNDDPALQIYDRLEAIWERLGFTVIQKLEMVIKYSENAEESNKLTDALGFWEETNRSADNYQRAYENYRDFLKFEYSHSRKRELLLLNLENELTTTEESLISSAKSLKSQFNDELVVRHRRLKDLLAQRRMKLKMLLNIARESS</sequence>
<feature type="region of interest" description="Disordered" evidence="1">
    <location>
        <begin position="300"/>
        <end position="324"/>
    </location>
</feature>
<dbReference type="EMBL" id="MLAK01001226">
    <property type="protein sequence ID" value="OHS95696.1"/>
    <property type="molecule type" value="Genomic_DNA"/>
</dbReference>
<comment type="caution">
    <text evidence="2">The sequence shown here is derived from an EMBL/GenBank/DDBJ whole genome shotgun (WGS) entry which is preliminary data.</text>
</comment>
<dbReference type="PANTHER" id="PTHR16078:SF1">
    <property type="entry name" value="COILED-COIL DOMAIN-CONTAINING PROTEIN 87"/>
    <property type="match status" value="1"/>
</dbReference>
<gene>
    <name evidence="2" type="ORF">TRFO_10328</name>
</gene>
<accession>A0A1J4J972</accession>
<dbReference type="RefSeq" id="XP_068348833.1">
    <property type="nucleotide sequence ID" value="XM_068495392.1"/>
</dbReference>
<feature type="region of interest" description="Disordered" evidence="1">
    <location>
        <begin position="342"/>
        <end position="365"/>
    </location>
</feature>
<organism evidence="2 3">
    <name type="scientific">Tritrichomonas foetus</name>
    <dbReference type="NCBI Taxonomy" id="1144522"/>
    <lineage>
        <taxon>Eukaryota</taxon>
        <taxon>Metamonada</taxon>
        <taxon>Parabasalia</taxon>
        <taxon>Tritrichomonadida</taxon>
        <taxon>Tritrichomonadidae</taxon>
        <taxon>Tritrichomonas</taxon>
    </lineage>
</organism>
<evidence type="ECO:0000313" key="2">
    <source>
        <dbReference type="EMBL" id="OHS95696.1"/>
    </source>
</evidence>
<dbReference type="PANTHER" id="PTHR16078">
    <property type="entry name" value="COILED-COIL DOMAIN-CONTAINING PROTEIN 87"/>
    <property type="match status" value="1"/>
</dbReference>
<dbReference type="AlphaFoldDB" id="A0A1J4J972"/>
<reference evidence="2" key="1">
    <citation type="submission" date="2016-10" db="EMBL/GenBank/DDBJ databases">
        <authorList>
            <person name="Benchimol M."/>
            <person name="Almeida L.G."/>
            <person name="Vasconcelos A.T."/>
            <person name="Perreira-Neves A."/>
            <person name="Rosa I.A."/>
            <person name="Tasca T."/>
            <person name="Bogo M.R."/>
            <person name="de Souza W."/>
        </authorList>
    </citation>
    <scope>NUCLEOTIDE SEQUENCE [LARGE SCALE GENOMIC DNA]</scope>
    <source>
        <strain evidence="2">K</strain>
    </source>
</reference>
<feature type="compositionally biased region" description="Basic and acidic residues" evidence="1">
    <location>
        <begin position="309"/>
        <end position="321"/>
    </location>
</feature>
<protein>
    <submittedName>
        <fullName evidence="2">Uncharacterized protein</fullName>
    </submittedName>
</protein>
<feature type="compositionally biased region" description="Polar residues" evidence="1">
    <location>
        <begin position="432"/>
        <end position="446"/>
    </location>
</feature>
<name>A0A1J4J972_9EUKA</name>